<keyword evidence="4" id="KW-1185">Reference proteome</keyword>
<gene>
    <name evidence="3" type="ORF">AMATHDRAFT_70892</name>
</gene>
<evidence type="ECO:0000256" key="2">
    <source>
        <dbReference type="SAM" id="SignalP"/>
    </source>
</evidence>
<feature type="transmembrane region" description="Helical" evidence="1">
    <location>
        <begin position="95"/>
        <end position="119"/>
    </location>
</feature>
<dbReference type="EMBL" id="KZ302265">
    <property type="protein sequence ID" value="PFH45926.1"/>
    <property type="molecule type" value="Genomic_DNA"/>
</dbReference>
<name>A0A2A9NDS2_9AGAR</name>
<feature type="signal peptide" evidence="2">
    <location>
        <begin position="1"/>
        <end position="16"/>
    </location>
</feature>
<feature type="chain" id="PRO_5012021406" description="ABC transmembrane type-1 domain-containing protein" evidence="2">
    <location>
        <begin position="17"/>
        <end position="177"/>
    </location>
</feature>
<sequence>MDVLHRCFFIVVVAFCQNIQLQLKYAYEYHFWKDGGRISPSHVYFPPFLLAALSPITRNIFNCSSLPFNSIASKASPKPTVDYEDSQGKFIKRGVCGVTGSFSFNFMFIFLLLVCMLIARTVPQIIVSAIRDVTERVNLERARQYAFFVGELLFKYLLPRRWLPLAYPPLPAHTPSA</sequence>
<evidence type="ECO:0000313" key="3">
    <source>
        <dbReference type="EMBL" id="PFH45926.1"/>
    </source>
</evidence>
<organism evidence="3 4">
    <name type="scientific">Amanita thiersii Skay4041</name>
    <dbReference type="NCBI Taxonomy" id="703135"/>
    <lineage>
        <taxon>Eukaryota</taxon>
        <taxon>Fungi</taxon>
        <taxon>Dikarya</taxon>
        <taxon>Basidiomycota</taxon>
        <taxon>Agaricomycotina</taxon>
        <taxon>Agaricomycetes</taxon>
        <taxon>Agaricomycetidae</taxon>
        <taxon>Agaricales</taxon>
        <taxon>Pluteineae</taxon>
        <taxon>Amanitaceae</taxon>
        <taxon>Amanita</taxon>
    </lineage>
</organism>
<keyword evidence="2" id="KW-0732">Signal</keyword>
<accession>A0A2A9NDS2</accession>
<evidence type="ECO:0008006" key="5">
    <source>
        <dbReference type="Google" id="ProtNLM"/>
    </source>
</evidence>
<evidence type="ECO:0000256" key="1">
    <source>
        <dbReference type="SAM" id="Phobius"/>
    </source>
</evidence>
<keyword evidence="1" id="KW-0472">Membrane</keyword>
<evidence type="ECO:0000313" key="4">
    <source>
        <dbReference type="Proteomes" id="UP000242287"/>
    </source>
</evidence>
<dbReference type="AlphaFoldDB" id="A0A2A9NDS2"/>
<proteinExistence type="predicted"/>
<reference evidence="3 4" key="1">
    <citation type="submission" date="2014-02" db="EMBL/GenBank/DDBJ databases">
        <title>Transposable element dynamics among asymbiotic and ectomycorrhizal Amanita fungi.</title>
        <authorList>
            <consortium name="DOE Joint Genome Institute"/>
            <person name="Hess J."/>
            <person name="Skrede I."/>
            <person name="Wolfe B."/>
            <person name="LaButti K."/>
            <person name="Ohm R.A."/>
            <person name="Grigoriev I.V."/>
            <person name="Pringle A."/>
        </authorList>
    </citation>
    <scope>NUCLEOTIDE SEQUENCE [LARGE SCALE GENOMIC DNA]</scope>
    <source>
        <strain evidence="3 4">SKay4041</strain>
    </source>
</reference>
<keyword evidence="1" id="KW-1133">Transmembrane helix</keyword>
<keyword evidence="1" id="KW-0812">Transmembrane</keyword>
<dbReference type="Proteomes" id="UP000242287">
    <property type="component" value="Unassembled WGS sequence"/>
</dbReference>
<protein>
    <recommendedName>
        <fullName evidence="5">ABC transmembrane type-1 domain-containing protein</fullName>
    </recommendedName>
</protein>